<feature type="transmembrane region" description="Helical" evidence="6">
    <location>
        <begin position="276"/>
        <end position="294"/>
    </location>
</feature>
<evidence type="ECO:0008006" key="9">
    <source>
        <dbReference type="Google" id="ProtNLM"/>
    </source>
</evidence>
<dbReference type="InterPro" id="IPR012926">
    <property type="entry name" value="TMEM120A/B"/>
</dbReference>
<keyword evidence="4 6" id="KW-1133">Transmembrane helix</keyword>
<accession>A0A8C4WZ59</accession>
<comment type="subcellular location">
    <subcellularLocation>
        <location evidence="1">Nucleus inner membrane</location>
        <topology evidence="1">Multi-pass membrane protein</topology>
    </subcellularLocation>
</comment>
<dbReference type="Pfam" id="PF07851">
    <property type="entry name" value="TMEM120A-B"/>
    <property type="match status" value="1"/>
</dbReference>
<feature type="transmembrane region" description="Helical" evidence="6">
    <location>
        <begin position="326"/>
        <end position="345"/>
    </location>
</feature>
<dbReference type="AlphaFoldDB" id="A0A8C4WZ59"/>
<sequence length="395" mass="46725">MPNHPNLGSPHHPIFQWKLFQSFMRQNRELHCSNALNTPKQTKSSREASSPFAELLTRRRGCTMADRSLTETLSEWNDLQKGNEGLQQVFQKYLDDLQTTSYKQSEISSNIARQHRHLADLAKSLRKCEHTPEAVALRIQIQQRDNELREMEGFLPKPSGKYLSLVLGNLNVTLFSKQAKFSYKVEYENFKLYLTCTCFLLTLALRLWNSYKTIDTLLNFLLVWYYCTLTIRESILVLNGSRIKGWWVTHHYISTFLTGVMLTWPDSIMYQKFRLQYLDFCIYLSLVQFLQYYYQSGSLYRLRALGQRRSLDITVEGFQSWMWRGLTFLLPVLFFGHFWQLYNAITLYEMACECGWQEWQVPVQSFTYLLLFVGNFSTTLRVLLQKLREKRQKIS</sequence>
<feature type="transmembrane region" description="Helical" evidence="6">
    <location>
        <begin position="365"/>
        <end position="384"/>
    </location>
</feature>
<evidence type="ECO:0000256" key="1">
    <source>
        <dbReference type="ARBA" id="ARBA00004473"/>
    </source>
</evidence>
<comment type="similarity">
    <text evidence="2">Belongs to the TMEM120 family.</text>
</comment>
<keyword evidence="5 6" id="KW-0472">Membrane</keyword>
<dbReference type="Ensembl" id="ENSEBUT00000021534.1">
    <property type="protein sequence ID" value="ENSEBUP00000020958.1"/>
    <property type="gene ID" value="ENSEBUG00000012951.1"/>
</dbReference>
<dbReference type="PANTHER" id="PTHR21433:SF0">
    <property type="entry name" value="TRANSMEMBRANE PROTEIN 120 HOMOLOG"/>
    <property type="match status" value="1"/>
</dbReference>
<reference evidence="7" key="2">
    <citation type="submission" date="2025-09" db="UniProtKB">
        <authorList>
            <consortium name="Ensembl"/>
        </authorList>
    </citation>
    <scope>IDENTIFICATION</scope>
</reference>
<evidence type="ECO:0000256" key="4">
    <source>
        <dbReference type="ARBA" id="ARBA00022989"/>
    </source>
</evidence>
<keyword evidence="3 6" id="KW-0812">Transmembrane</keyword>
<reference evidence="7" key="1">
    <citation type="submission" date="2025-08" db="UniProtKB">
        <authorList>
            <consortium name="Ensembl"/>
        </authorList>
    </citation>
    <scope>IDENTIFICATION</scope>
</reference>
<evidence type="ECO:0000256" key="6">
    <source>
        <dbReference type="SAM" id="Phobius"/>
    </source>
</evidence>
<dbReference type="Proteomes" id="UP000694388">
    <property type="component" value="Unplaced"/>
</dbReference>
<dbReference type="PANTHER" id="PTHR21433">
    <property type="entry name" value="TRANSMEMBRANE PROTEIN INDUCED BY TUMOR NECROSIS FACTOR ALPHA"/>
    <property type="match status" value="1"/>
</dbReference>
<dbReference type="GO" id="GO:0005637">
    <property type="term" value="C:nuclear inner membrane"/>
    <property type="evidence" value="ECO:0007669"/>
    <property type="project" value="UniProtKB-SubCell"/>
</dbReference>
<protein>
    <recommendedName>
        <fullName evidence="9">Transmembrane protein 120A</fullName>
    </recommendedName>
</protein>
<dbReference type="GeneTree" id="ENSGT00390000007848"/>
<keyword evidence="8" id="KW-1185">Reference proteome</keyword>
<evidence type="ECO:0000256" key="2">
    <source>
        <dbReference type="ARBA" id="ARBA00009700"/>
    </source>
</evidence>
<proteinExistence type="inferred from homology"/>
<evidence type="ECO:0000256" key="3">
    <source>
        <dbReference type="ARBA" id="ARBA00022692"/>
    </source>
</evidence>
<name>A0A8C4WZ59_EPTBU</name>
<evidence type="ECO:0000313" key="8">
    <source>
        <dbReference type="Proteomes" id="UP000694388"/>
    </source>
</evidence>
<evidence type="ECO:0000256" key="5">
    <source>
        <dbReference type="ARBA" id="ARBA00023136"/>
    </source>
</evidence>
<evidence type="ECO:0000313" key="7">
    <source>
        <dbReference type="Ensembl" id="ENSEBUP00000020958.1"/>
    </source>
</evidence>
<organism evidence="7 8">
    <name type="scientific">Eptatretus burgeri</name>
    <name type="common">Inshore hagfish</name>
    <dbReference type="NCBI Taxonomy" id="7764"/>
    <lineage>
        <taxon>Eukaryota</taxon>
        <taxon>Metazoa</taxon>
        <taxon>Chordata</taxon>
        <taxon>Craniata</taxon>
        <taxon>Vertebrata</taxon>
        <taxon>Cyclostomata</taxon>
        <taxon>Myxini</taxon>
        <taxon>Myxiniformes</taxon>
        <taxon>Myxinidae</taxon>
        <taxon>Eptatretinae</taxon>
        <taxon>Eptatretus</taxon>
    </lineage>
</organism>